<feature type="chain" id="PRO_5031081797" evidence="1">
    <location>
        <begin position="37"/>
        <end position="226"/>
    </location>
</feature>
<evidence type="ECO:0000256" key="1">
    <source>
        <dbReference type="SAM" id="SignalP"/>
    </source>
</evidence>
<protein>
    <submittedName>
        <fullName evidence="2">Uncharacterized protein</fullName>
    </submittedName>
</protein>
<dbReference type="EMBL" id="JACHMH010000001">
    <property type="protein sequence ID" value="MBB4676822.1"/>
    <property type="molecule type" value="Genomic_DNA"/>
</dbReference>
<dbReference type="AlphaFoldDB" id="A0A7W7FT33"/>
<evidence type="ECO:0000313" key="2">
    <source>
        <dbReference type="EMBL" id="MBB4676822.1"/>
    </source>
</evidence>
<keyword evidence="1" id="KW-0732">Signal</keyword>
<dbReference type="Proteomes" id="UP000533598">
    <property type="component" value="Unassembled WGS sequence"/>
</dbReference>
<organism evidence="2 3">
    <name type="scientific">Crossiella cryophila</name>
    <dbReference type="NCBI Taxonomy" id="43355"/>
    <lineage>
        <taxon>Bacteria</taxon>
        <taxon>Bacillati</taxon>
        <taxon>Actinomycetota</taxon>
        <taxon>Actinomycetes</taxon>
        <taxon>Pseudonocardiales</taxon>
        <taxon>Pseudonocardiaceae</taxon>
        <taxon>Crossiella</taxon>
    </lineage>
</organism>
<comment type="caution">
    <text evidence="2">The sequence shown here is derived from an EMBL/GenBank/DDBJ whole genome shotgun (WGS) entry which is preliminary data.</text>
</comment>
<feature type="signal peptide" evidence="1">
    <location>
        <begin position="1"/>
        <end position="36"/>
    </location>
</feature>
<evidence type="ECO:0000313" key="3">
    <source>
        <dbReference type="Proteomes" id="UP000533598"/>
    </source>
</evidence>
<reference evidence="2 3" key="1">
    <citation type="submission" date="2020-08" db="EMBL/GenBank/DDBJ databases">
        <title>Sequencing the genomes of 1000 actinobacteria strains.</title>
        <authorList>
            <person name="Klenk H.-P."/>
        </authorList>
    </citation>
    <scope>NUCLEOTIDE SEQUENCE [LARGE SCALE GENOMIC DNA]</scope>
    <source>
        <strain evidence="2 3">DSM 44230</strain>
    </source>
</reference>
<sequence length="226" mass="23788">MEKSSTSRIRRGFVRLAVATMMMSSAVLGAAAVAQAAPAEPPIPAEIAPAGVTAKLAAPGRVAASPLLCTGHAVEHGNWNNADPNATGIARAELRDCQSVTVCEGSICRIVHDAGWTMRLFGKCSPTNCDWGWSNSEFRQAAGHIHAFYDHGFAKRHVWAKMSQYRPGQLGLSGEPILSIRTGRTTKCRNGSTAADAGVTNSTGTARRRAVPVTALRPGIAQAGSR</sequence>
<dbReference type="PROSITE" id="PS51318">
    <property type="entry name" value="TAT"/>
    <property type="match status" value="1"/>
</dbReference>
<keyword evidence="3" id="KW-1185">Reference proteome</keyword>
<dbReference type="InterPro" id="IPR006311">
    <property type="entry name" value="TAT_signal"/>
</dbReference>
<accession>A0A7W7FT33</accession>
<gene>
    <name evidence="2" type="ORF">HNR67_002940</name>
</gene>
<proteinExistence type="predicted"/>
<name>A0A7W7FT33_9PSEU</name>